<protein>
    <submittedName>
        <fullName evidence="1">Uncharacterized protein</fullName>
    </submittedName>
</protein>
<dbReference type="EMBL" id="HACA01027783">
    <property type="protein sequence ID" value="CDW45144.1"/>
    <property type="molecule type" value="Transcribed_RNA"/>
</dbReference>
<evidence type="ECO:0000313" key="1">
    <source>
        <dbReference type="EMBL" id="CDW45144.1"/>
    </source>
</evidence>
<accession>A0A0K2V3R9</accession>
<name>A0A0K2V3R9_LEPSM</name>
<reference evidence="1" key="1">
    <citation type="submission" date="2014-05" db="EMBL/GenBank/DDBJ databases">
        <authorList>
            <person name="Chronopoulou M."/>
        </authorList>
    </citation>
    <scope>NUCLEOTIDE SEQUENCE</scope>
    <source>
        <tissue evidence="1">Whole organism</tissue>
    </source>
</reference>
<organism evidence="1">
    <name type="scientific">Lepeophtheirus salmonis</name>
    <name type="common">Salmon louse</name>
    <name type="synonym">Caligus salmonis</name>
    <dbReference type="NCBI Taxonomy" id="72036"/>
    <lineage>
        <taxon>Eukaryota</taxon>
        <taxon>Metazoa</taxon>
        <taxon>Ecdysozoa</taxon>
        <taxon>Arthropoda</taxon>
        <taxon>Crustacea</taxon>
        <taxon>Multicrustacea</taxon>
        <taxon>Hexanauplia</taxon>
        <taxon>Copepoda</taxon>
        <taxon>Siphonostomatoida</taxon>
        <taxon>Caligidae</taxon>
        <taxon>Lepeophtheirus</taxon>
    </lineage>
</organism>
<feature type="non-terminal residue" evidence="1">
    <location>
        <position position="1"/>
    </location>
</feature>
<sequence>FLVSSSSSVPITKYFSLFYLSPPSNKWTTLLLTTLRLYTSISQIKFTKKQIFKKKTECFFFLS</sequence>
<dbReference type="AlphaFoldDB" id="A0A0K2V3R9"/>
<proteinExistence type="predicted"/>